<dbReference type="Gene3D" id="3.40.50.720">
    <property type="entry name" value="NAD(P)-binding Rossmann-like Domain"/>
    <property type="match status" value="1"/>
</dbReference>
<dbReference type="GO" id="GO:0005737">
    <property type="term" value="C:cytoplasm"/>
    <property type="evidence" value="ECO:0007669"/>
    <property type="project" value="TreeGrafter"/>
</dbReference>
<dbReference type="AlphaFoldDB" id="A0AAN7ALE4"/>
<sequence>MSTDKTIVLITGANSGIGLETVLALSQSSDKYHILLGTRSLEKGETALANLASSHGKELRSHIEVLQLDVTSTDSITAATAYIEKTFGRLDVLISNAGVIVYEQVDTLINLRRTFETNVFGAMVLTESLLPLIKKSAAPRIIYVSSEQGSISLKLDPNYRWKDTKAEPYRMSKAAMNMMAACHKYDYREWGCKVCSFNPGFCVTNLTGEETKKMRVEMGARSARDPAVALVDVLEGKRDEDIMDKSGIVDLDGGVRPW</sequence>
<name>A0AAN7ALE4_9PEZI</name>
<dbReference type="EMBL" id="MU864361">
    <property type="protein sequence ID" value="KAK4191004.1"/>
    <property type="molecule type" value="Genomic_DNA"/>
</dbReference>
<comment type="caution">
    <text evidence="2">The sequence shown here is derived from an EMBL/GenBank/DDBJ whole genome shotgun (WGS) entry which is preliminary data.</text>
</comment>
<organism evidence="2 3">
    <name type="scientific">Podospora australis</name>
    <dbReference type="NCBI Taxonomy" id="1536484"/>
    <lineage>
        <taxon>Eukaryota</taxon>
        <taxon>Fungi</taxon>
        <taxon>Dikarya</taxon>
        <taxon>Ascomycota</taxon>
        <taxon>Pezizomycotina</taxon>
        <taxon>Sordariomycetes</taxon>
        <taxon>Sordariomycetidae</taxon>
        <taxon>Sordariales</taxon>
        <taxon>Podosporaceae</taxon>
        <taxon>Podospora</taxon>
    </lineage>
</organism>
<dbReference type="SUPFAM" id="SSF51735">
    <property type="entry name" value="NAD(P)-binding Rossmann-fold domains"/>
    <property type="match status" value="1"/>
</dbReference>
<reference evidence="2" key="1">
    <citation type="journal article" date="2023" name="Mol. Phylogenet. Evol.">
        <title>Genome-scale phylogeny and comparative genomics of the fungal order Sordariales.</title>
        <authorList>
            <person name="Hensen N."/>
            <person name="Bonometti L."/>
            <person name="Westerberg I."/>
            <person name="Brannstrom I.O."/>
            <person name="Guillou S."/>
            <person name="Cros-Aarteil S."/>
            <person name="Calhoun S."/>
            <person name="Haridas S."/>
            <person name="Kuo A."/>
            <person name="Mondo S."/>
            <person name="Pangilinan J."/>
            <person name="Riley R."/>
            <person name="LaButti K."/>
            <person name="Andreopoulos B."/>
            <person name="Lipzen A."/>
            <person name="Chen C."/>
            <person name="Yan M."/>
            <person name="Daum C."/>
            <person name="Ng V."/>
            <person name="Clum A."/>
            <person name="Steindorff A."/>
            <person name="Ohm R.A."/>
            <person name="Martin F."/>
            <person name="Silar P."/>
            <person name="Natvig D.O."/>
            <person name="Lalanne C."/>
            <person name="Gautier V."/>
            <person name="Ament-Velasquez S.L."/>
            <person name="Kruys A."/>
            <person name="Hutchinson M.I."/>
            <person name="Powell A.J."/>
            <person name="Barry K."/>
            <person name="Miller A.N."/>
            <person name="Grigoriev I.V."/>
            <person name="Debuchy R."/>
            <person name="Gladieux P."/>
            <person name="Hiltunen Thoren M."/>
            <person name="Johannesson H."/>
        </authorList>
    </citation>
    <scope>NUCLEOTIDE SEQUENCE</scope>
    <source>
        <strain evidence="2">PSN309</strain>
    </source>
</reference>
<evidence type="ECO:0000313" key="3">
    <source>
        <dbReference type="Proteomes" id="UP001302126"/>
    </source>
</evidence>
<dbReference type="InterPro" id="IPR002347">
    <property type="entry name" value="SDR_fam"/>
</dbReference>
<reference evidence="2" key="2">
    <citation type="submission" date="2023-05" db="EMBL/GenBank/DDBJ databases">
        <authorList>
            <consortium name="Lawrence Berkeley National Laboratory"/>
            <person name="Steindorff A."/>
            <person name="Hensen N."/>
            <person name="Bonometti L."/>
            <person name="Westerberg I."/>
            <person name="Brannstrom I.O."/>
            <person name="Guillou S."/>
            <person name="Cros-Aarteil S."/>
            <person name="Calhoun S."/>
            <person name="Haridas S."/>
            <person name="Kuo A."/>
            <person name="Mondo S."/>
            <person name="Pangilinan J."/>
            <person name="Riley R."/>
            <person name="Labutti K."/>
            <person name="Andreopoulos B."/>
            <person name="Lipzen A."/>
            <person name="Chen C."/>
            <person name="Yanf M."/>
            <person name="Daum C."/>
            <person name="Ng V."/>
            <person name="Clum A."/>
            <person name="Ohm R."/>
            <person name="Martin F."/>
            <person name="Silar P."/>
            <person name="Natvig D."/>
            <person name="Lalanne C."/>
            <person name="Gautier V."/>
            <person name="Ament-Velasquez S.L."/>
            <person name="Kruys A."/>
            <person name="Hutchinson M.I."/>
            <person name="Powell A.J."/>
            <person name="Barry K."/>
            <person name="Miller A.N."/>
            <person name="Grigoriev I.V."/>
            <person name="Debuchy R."/>
            <person name="Gladieux P."/>
            <person name="Thoren M.H."/>
            <person name="Johannesson H."/>
        </authorList>
    </citation>
    <scope>NUCLEOTIDE SEQUENCE</scope>
    <source>
        <strain evidence="2">PSN309</strain>
    </source>
</reference>
<dbReference type="GO" id="GO:0019748">
    <property type="term" value="P:secondary metabolic process"/>
    <property type="evidence" value="ECO:0007669"/>
    <property type="project" value="TreeGrafter"/>
</dbReference>
<proteinExistence type="inferred from homology"/>
<comment type="similarity">
    <text evidence="1">Belongs to the short-chain dehydrogenases/reductases (SDR) family.</text>
</comment>
<dbReference type="Pfam" id="PF00106">
    <property type="entry name" value="adh_short"/>
    <property type="match status" value="1"/>
</dbReference>
<accession>A0AAN7ALE4</accession>
<dbReference type="Proteomes" id="UP001302126">
    <property type="component" value="Unassembled WGS sequence"/>
</dbReference>
<dbReference type="InterPro" id="IPR051468">
    <property type="entry name" value="Fungal_SecMetab_SDRs"/>
</dbReference>
<evidence type="ECO:0000256" key="1">
    <source>
        <dbReference type="ARBA" id="ARBA00006484"/>
    </source>
</evidence>
<dbReference type="PANTHER" id="PTHR43544:SF32">
    <property type="entry name" value="CHAIN DEHYDROGENASE, PUTATIVE (AFU_ORTHOLOGUE AFUA_5G01530)-RELATED"/>
    <property type="match status" value="1"/>
</dbReference>
<evidence type="ECO:0000313" key="2">
    <source>
        <dbReference type="EMBL" id="KAK4191004.1"/>
    </source>
</evidence>
<gene>
    <name evidence="2" type="ORF">QBC35DRAFT_33726</name>
</gene>
<dbReference type="GO" id="GO:0016491">
    <property type="term" value="F:oxidoreductase activity"/>
    <property type="evidence" value="ECO:0007669"/>
    <property type="project" value="TreeGrafter"/>
</dbReference>
<dbReference type="InterPro" id="IPR036291">
    <property type="entry name" value="NAD(P)-bd_dom_sf"/>
</dbReference>
<keyword evidence="3" id="KW-1185">Reference proteome</keyword>
<dbReference type="PRINTS" id="PR00081">
    <property type="entry name" value="GDHRDH"/>
</dbReference>
<protein>
    <submittedName>
        <fullName evidence="2">Uncharacterized protein</fullName>
    </submittedName>
</protein>
<dbReference type="PANTHER" id="PTHR43544">
    <property type="entry name" value="SHORT-CHAIN DEHYDROGENASE/REDUCTASE"/>
    <property type="match status" value="1"/>
</dbReference>